<accession>A0A1W2FM20</accession>
<proteinExistence type="predicted"/>
<dbReference type="Gene3D" id="3.90.470.20">
    <property type="entry name" value="4'-phosphopantetheinyl transferase domain"/>
    <property type="match status" value="1"/>
</dbReference>
<dbReference type="GO" id="GO:0005829">
    <property type="term" value="C:cytosol"/>
    <property type="evidence" value="ECO:0007669"/>
    <property type="project" value="TreeGrafter"/>
</dbReference>
<evidence type="ECO:0000313" key="2">
    <source>
        <dbReference type="EMBL" id="SMD22985.1"/>
    </source>
</evidence>
<dbReference type="EMBL" id="FWXV01000008">
    <property type="protein sequence ID" value="SMD22985.1"/>
    <property type="molecule type" value="Genomic_DNA"/>
</dbReference>
<keyword evidence="3" id="KW-1185">Reference proteome</keyword>
<sequence length="174" mass="18866">MMPTEVVRGVWVTTGEVSTPGSRHPQDVSYARHMLAWRAKEFLAGRAVLRALIAHVEPNAATAGILLGPNGKPALSEWPSLGINVSHDGDVVAACVSAQGPVGIDVQDPSDRTEAAWIWTAQEACVKAEGSGIRGMPRTVDVRPYSTTGTWKAYRWLMLRHLSAIPLSCAWRQQ</sequence>
<protein>
    <submittedName>
        <fullName evidence="2">4'-phosphopantetheinyl transferase</fullName>
    </submittedName>
</protein>
<dbReference type="PANTHER" id="PTHR12215">
    <property type="entry name" value="PHOSPHOPANTETHEINE TRANSFERASE"/>
    <property type="match status" value="1"/>
</dbReference>
<name>A0A1W2FM20_KIBAR</name>
<dbReference type="InterPro" id="IPR037143">
    <property type="entry name" value="4-PPantetheinyl_Trfase_dom_sf"/>
</dbReference>
<dbReference type="RefSeq" id="WP_084431799.1">
    <property type="nucleotide sequence ID" value="NZ_FWXV01000008.1"/>
</dbReference>
<dbReference type="GO" id="GO:0019878">
    <property type="term" value="P:lysine biosynthetic process via aminoadipic acid"/>
    <property type="evidence" value="ECO:0007669"/>
    <property type="project" value="TreeGrafter"/>
</dbReference>
<gene>
    <name evidence="2" type="ORF">SAMN05661093_07766</name>
</gene>
<dbReference type="AlphaFoldDB" id="A0A1W2FM20"/>
<keyword evidence="1 2" id="KW-0808">Transferase</keyword>
<reference evidence="2 3" key="1">
    <citation type="submission" date="2017-04" db="EMBL/GenBank/DDBJ databases">
        <authorList>
            <person name="Afonso C.L."/>
            <person name="Miller P.J."/>
            <person name="Scott M.A."/>
            <person name="Spackman E."/>
            <person name="Goraichik I."/>
            <person name="Dimitrov K.M."/>
            <person name="Suarez D.L."/>
            <person name="Swayne D.E."/>
        </authorList>
    </citation>
    <scope>NUCLEOTIDE SEQUENCE [LARGE SCALE GENOMIC DNA]</scope>
    <source>
        <strain evidence="2 3">DSM 43828</strain>
    </source>
</reference>
<organism evidence="2 3">
    <name type="scientific">Kibdelosporangium aridum</name>
    <dbReference type="NCBI Taxonomy" id="2030"/>
    <lineage>
        <taxon>Bacteria</taxon>
        <taxon>Bacillati</taxon>
        <taxon>Actinomycetota</taxon>
        <taxon>Actinomycetes</taxon>
        <taxon>Pseudonocardiales</taxon>
        <taxon>Pseudonocardiaceae</taxon>
        <taxon>Kibdelosporangium</taxon>
    </lineage>
</organism>
<dbReference type="GO" id="GO:0000287">
    <property type="term" value="F:magnesium ion binding"/>
    <property type="evidence" value="ECO:0007669"/>
    <property type="project" value="InterPro"/>
</dbReference>
<dbReference type="Proteomes" id="UP000192674">
    <property type="component" value="Unassembled WGS sequence"/>
</dbReference>
<dbReference type="PANTHER" id="PTHR12215:SF10">
    <property type="entry name" value="L-AMINOADIPATE-SEMIALDEHYDE DEHYDROGENASE-PHOSPHOPANTETHEINYL TRANSFERASE"/>
    <property type="match status" value="1"/>
</dbReference>
<dbReference type="SUPFAM" id="SSF56214">
    <property type="entry name" value="4'-phosphopantetheinyl transferase"/>
    <property type="match status" value="2"/>
</dbReference>
<dbReference type="OrthoDB" id="3696724at2"/>
<evidence type="ECO:0000256" key="1">
    <source>
        <dbReference type="ARBA" id="ARBA00022679"/>
    </source>
</evidence>
<dbReference type="InterPro" id="IPR050559">
    <property type="entry name" value="P-Pant_transferase_sf"/>
</dbReference>
<dbReference type="GO" id="GO:0008897">
    <property type="term" value="F:holo-[acyl-carrier-protein] synthase activity"/>
    <property type="evidence" value="ECO:0007669"/>
    <property type="project" value="InterPro"/>
</dbReference>
<evidence type="ECO:0000313" key="3">
    <source>
        <dbReference type="Proteomes" id="UP000192674"/>
    </source>
</evidence>